<dbReference type="GO" id="GO:0030203">
    <property type="term" value="P:glycosaminoglycan metabolic process"/>
    <property type="evidence" value="ECO:0007669"/>
    <property type="project" value="InterPro"/>
</dbReference>
<dbReference type="SUPFAM" id="SSF53649">
    <property type="entry name" value="Alkaline phosphatase-like"/>
    <property type="match status" value="1"/>
</dbReference>
<name>A0A9W7CID4_9STRA</name>
<dbReference type="InterPro" id="IPR000917">
    <property type="entry name" value="Sulfatase_N"/>
</dbReference>
<gene>
    <name evidence="5" type="ORF">TrVE_jg9323</name>
</gene>
<feature type="domain" description="Sulfatase N-terminal" evidence="4">
    <location>
        <begin position="28"/>
        <end position="401"/>
    </location>
</feature>
<protein>
    <recommendedName>
        <fullName evidence="4">Sulfatase N-terminal domain-containing protein</fullName>
    </recommendedName>
</protein>
<dbReference type="InterPro" id="IPR017850">
    <property type="entry name" value="Alkaline_phosphatase_core_sf"/>
</dbReference>
<dbReference type="Pfam" id="PF00884">
    <property type="entry name" value="Sulfatase"/>
    <property type="match status" value="1"/>
</dbReference>
<evidence type="ECO:0000313" key="6">
    <source>
        <dbReference type="Proteomes" id="UP001165160"/>
    </source>
</evidence>
<evidence type="ECO:0000256" key="1">
    <source>
        <dbReference type="ARBA" id="ARBA00008779"/>
    </source>
</evidence>
<proteinExistence type="inferred from homology"/>
<comment type="caution">
    <text evidence="5">The sequence shown here is derived from an EMBL/GenBank/DDBJ whole genome shotgun (WGS) entry which is preliminary data.</text>
</comment>
<accession>A0A9W7CID4</accession>
<evidence type="ECO:0000256" key="2">
    <source>
        <dbReference type="PIRSR" id="PIRSR036666-50"/>
    </source>
</evidence>
<organism evidence="5 6">
    <name type="scientific">Triparma verrucosa</name>
    <dbReference type="NCBI Taxonomy" id="1606542"/>
    <lineage>
        <taxon>Eukaryota</taxon>
        <taxon>Sar</taxon>
        <taxon>Stramenopiles</taxon>
        <taxon>Ochrophyta</taxon>
        <taxon>Bolidophyceae</taxon>
        <taxon>Parmales</taxon>
        <taxon>Triparmaceae</taxon>
        <taxon>Triparma</taxon>
    </lineage>
</organism>
<evidence type="ECO:0000259" key="4">
    <source>
        <dbReference type="Pfam" id="PF00884"/>
    </source>
</evidence>
<dbReference type="PANTHER" id="PTHR43108:SF8">
    <property type="entry name" value="SD21168P"/>
    <property type="match status" value="1"/>
</dbReference>
<keyword evidence="6" id="KW-1185">Reference proteome</keyword>
<evidence type="ECO:0000256" key="3">
    <source>
        <dbReference type="SAM" id="SignalP"/>
    </source>
</evidence>
<keyword evidence="3" id="KW-0732">Signal</keyword>
<dbReference type="GO" id="GO:0008449">
    <property type="term" value="F:N-acetylglucosamine-6-sulfatase activity"/>
    <property type="evidence" value="ECO:0007669"/>
    <property type="project" value="InterPro"/>
</dbReference>
<dbReference type="AlphaFoldDB" id="A0A9W7CID4"/>
<feature type="modified residue" description="3-oxoalanine (Cys)" evidence="2">
    <location>
        <position position="75"/>
    </location>
</feature>
<dbReference type="InterPro" id="IPR012251">
    <property type="entry name" value="GlcNAc_6-SO4ase"/>
</dbReference>
<dbReference type="GO" id="GO:0005539">
    <property type="term" value="F:glycosaminoglycan binding"/>
    <property type="evidence" value="ECO:0007669"/>
    <property type="project" value="TreeGrafter"/>
</dbReference>
<dbReference type="CDD" id="cd16147">
    <property type="entry name" value="G6S"/>
    <property type="match status" value="1"/>
</dbReference>
<dbReference type="PIRSF" id="PIRSF036666">
    <property type="entry name" value="G6S"/>
    <property type="match status" value="1"/>
</dbReference>
<feature type="chain" id="PRO_5040822449" description="Sulfatase N-terminal domain-containing protein" evidence="3">
    <location>
        <begin position="26"/>
        <end position="561"/>
    </location>
</feature>
<feature type="signal peptide" evidence="3">
    <location>
        <begin position="1"/>
        <end position="25"/>
    </location>
</feature>
<comment type="similarity">
    <text evidence="1">Belongs to the sulfatase family.</text>
</comment>
<dbReference type="EMBL" id="BRXX01000386">
    <property type="protein sequence ID" value="GMI08772.1"/>
    <property type="molecule type" value="Genomic_DNA"/>
</dbReference>
<comment type="PTM">
    <text evidence="2">The conversion to 3-oxoalanine (also known as C-formylglycine, FGly), of a serine or cysteine residue in prokaryotes and of a cysteine residue in eukaryotes, is critical for catalytic activity.</text>
</comment>
<sequence length="561" mass="62121">MYSLVSKVLSLALAAGIYLATSSEAKTPNVVFILTDDQSDAFWKDYDSQHQPKLRKFLSEQGATVQNSFSTTPVCCPSRSSIYTGKYIHNLGVYNNSGGSGGCASLDWQDGPEKDNVAYHLGSLGVKSSFAGKYLNNYGLGSNNNSAFAMPGCMNVTRNREESGMDITCSSTIDHVPRGWDNWHGLAGNSVYYNYTISNNGVAEQHGDNYEDDYLIDYVKNTSLAFMEDMVAEGSPFFITASVPAAHEPADPAPQHAGYAEGIKAPRTPNYNVVMEDERHWMAAEGLNINGNGMNASVASFVDLLYRRRLAALQSVDDMIEEFVTKLDNLGVLDNTYVIYTSDNGYHLGQFGIPIDKRQPYESDLRVPMFVRGPGIEKNVTIDNSYALNIDIAPTILSFAGATPEQIESYGFDGKPLDELLKTGETDRSQEFLVEYNGESWDGCTAYLQNDFDGLYLDKVRDGVQCGLRGSWSYVTEPRWNGTETWSSIQDNSNNTYACVRNIDGESDFQLCEWISGEIEAFDLVEDEFQMKNLAVGMDGDELSMWTDKIEKLRTCARASC</sequence>
<dbReference type="Proteomes" id="UP001165160">
    <property type="component" value="Unassembled WGS sequence"/>
</dbReference>
<evidence type="ECO:0000313" key="5">
    <source>
        <dbReference type="EMBL" id="GMI08772.1"/>
    </source>
</evidence>
<dbReference type="PANTHER" id="PTHR43108">
    <property type="entry name" value="N-ACETYLGLUCOSAMINE-6-SULFATASE FAMILY MEMBER"/>
    <property type="match status" value="1"/>
</dbReference>
<reference evidence="6" key="1">
    <citation type="journal article" date="2023" name="Commun. Biol.">
        <title>Genome analysis of Parmales, the sister group of diatoms, reveals the evolutionary specialization of diatoms from phago-mixotrophs to photoautotrophs.</title>
        <authorList>
            <person name="Ban H."/>
            <person name="Sato S."/>
            <person name="Yoshikawa S."/>
            <person name="Yamada K."/>
            <person name="Nakamura Y."/>
            <person name="Ichinomiya M."/>
            <person name="Sato N."/>
            <person name="Blanc-Mathieu R."/>
            <person name="Endo H."/>
            <person name="Kuwata A."/>
            <person name="Ogata H."/>
        </authorList>
    </citation>
    <scope>NUCLEOTIDE SEQUENCE [LARGE SCALE GENOMIC DNA]</scope>
    <source>
        <strain evidence="6">NIES 3699</strain>
    </source>
</reference>
<dbReference type="Gene3D" id="3.40.720.10">
    <property type="entry name" value="Alkaline Phosphatase, subunit A"/>
    <property type="match status" value="1"/>
</dbReference>